<gene>
    <name evidence="1" type="ORF">NCTC12120_00589</name>
</gene>
<organism evidence="1 2">
    <name type="scientific">Cedecea neteri</name>
    <dbReference type="NCBI Taxonomy" id="158822"/>
    <lineage>
        <taxon>Bacteria</taxon>
        <taxon>Pseudomonadati</taxon>
        <taxon>Pseudomonadota</taxon>
        <taxon>Gammaproteobacteria</taxon>
        <taxon>Enterobacterales</taxon>
        <taxon>Enterobacteriaceae</taxon>
        <taxon>Cedecea</taxon>
    </lineage>
</organism>
<dbReference type="SUPFAM" id="SSF56954">
    <property type="entry name" value="Outer membrane efflux proteins (OEP)"/>
    <property type="match status" value="1"/>
</dbReference>
<evidence type="ECO:0000313" key="2">
    <source>
        <dbReference type="Proteomes" id="UP000251197"/>
    </source>
</evidence>
<accession>A0A2X2V4H0</accession>
<name>A0A2X2V4H0_9ENTR</name>
<evidence type="ECO:0000313" key="1">
    <source>
        <dbReference type="EMBL" id="SQA96820.1"/>
    </source>
</evidence>
<reference evidence="1 2" key="1">
    <citation type="submission" date="2018-06" db="EMBL/GenBank/DDBJ databases">
        <authorList>
            <consortium name="Pathogen Informatics"/>
            <person name="Doyle S."/>
        </authorList>
    </citation>
    <scope>NUCLEOTIDE SEQUENCE [LARGE SCALE GENOMIC DNA]</scope>
    <source>
        <strain evidence="1 2">NCTC12120</strain>
    </source>
</reference>
<dbReference type="EMBL" id="UAVU01000003">
    <property type="protein sequence ID" value="SQA96820.1"/>
    <property type="molecule type" value="Genomic_DNA"/>
</dbReference>
<dbReference type="Proteomes" id="UP000251197">
    <property type="component" value="Unassembled WGS sequence"/>
</dbReference>
<proteinExistence type="predicted"/>
<dbReference type="AlphaFoldDB" id="A0A2X2V4H0"/>
<protein>
    <submittedName>
        <fullName evidence="1">Uncharacterized protein</fullName>
    </submittedName>
</protein>
<sequence>MIRANLQRDTAQAWLDLALSERVLTAARKLVNETERQIGVQKATVASGSSPRLPA</sequence>